<evidence type="ECO:0000313" key="1">
    <source>
        <dbReference type="EMBL" id="CAG6445177.1"/>
    </source>
</evidence>
<dbReference type="EMBL" id="HBUE01004351">
    <property type="protein sequence ID" value="CAG6445177.1"/>
    <property type="molecule type" value="Transcribed_RNA"/>
</dbReference>
<name>A0A8D7ZYM7_CULPI</name>
<dbReference type="AlphaFoldDB" id="A0A8D7ZYM7"/>
<organism evidence="1">
    <name type="scientific">Culex pipiens</name>
    <name type="common">House mosquito</name>
    <dbReference type="NCBI Taxonomy" id="7175"/>
    <lineage>
        <taxon>Eukaryota</taxon>
        <taxon>Metazoa</taxon>
        <taxon>Ecdysozoa</taxon>
        <taxon>Arthropoda</taxon>
        <taxon>Hexapoda</taxon>
        <taxon>Insecta</taxon>
        <taxon>Pterygota</taxon>
        <taxon>Neoptera</taxon>
        <taxon>Endopterygota</taxon>
        <taxon>Diptera</taxon>
        <taxon>Nematocera</taxon>
        <taxon>Culicoidea</taxon>
        <taxon>Culicidae</taxon>
        <taxon>Culicinae</taxon>
        <taxon>Culicini</taxon>
        <taxon>Culex</taxon>
        <taxon>Culex</taxon>
    </lineage>
</organism>
<accession>A0A8D7ZYM7</accession>
<protein>
    <submittedName>
        <fullName evidence="1">(northern house mosquito) hypothetical protein</fullName>
    </submittedName>
</protein>
<proteinExistence type="predicted"/>
<reference evidence="1" key="1">
    <citation type="submission" date="2021-05" db="EMBL/GenBank/DDBJ databases">
        <authorList>
            <person name="Alioto T."/>
            <person name="Alioto T."/>
            <person name="Gomez Garrido J."/>
        </authorList>
    </citation>
    <scope>NUCLEOTIDE SEQUENCE</scope>
</reference>
<sequence length="149" mass="16838">MKKHTNLLKHFVSLCRSSITTGNSNKSVACSASLNLPQHSSLKIDLRRTLGLELMPIRDHFRKWSELMAGFDSNIKVVLVQTSFGMTISQNFENGITLVMDVTKKLELTRAASNLKADRPSTLPGHQIFITKREPVHWPKPVRHAEHLL</sequence>